<dbReference type="RefSeq" id="WP_041017993.1">
    <property type="nucleotide sequence ID" value="NZ_CCEJ010000008.1"/>
</dbReference>
<organism evidence="1 2">
    <name type="scientific">Candidatus Criblamydia sequanensis CRIB-18</name>
    <dbReference type="NCBI Taxonomy" id="1437425"/>
    <lineage>
        <taxon>Bacteria</taxon>
        <taxon>Pseudomonadati</taxon>
        <taxon>Chlamydiota</taxon>
        <taxon>Chlamydiia</taxon>
        <taxon>Parachlamydiales</taxon>
        <taxon>Candidatus Criblamydiaceae</taxon>
        <taxon>Candidatus Criblamydia</taxon>
    </lineage>
</organism>
<keyword evidence="2" id="KW-1185">Reference proteome</keyword>
<evidence type="ECO:0000313" key="1">
    <source>
        <dbReference type="EMBL" id="CDR34445.1"/>
    </source>
</evidence>
<dbReference type="AlphaFoldDB" id="A0A090D293"/>
<dbReference type="Proteomes" id="UP000031552">
    <property type="component" value="Unassembled WGS sequence"/>
</dbReference>
<proteinExistence type="predicted"/>
<protein>
    <submittedName>
        <fullName evidence="1">Uncharacterized protein</fullName>
    </submittedName>
</protein>
<dbReference type="eggNOG" id="ENOG50332NQ">
    <property type="taxonomic scope" value="Bacteria"/>
</dbReference>
<accession>A0A090D293</accession>
<dbReference type="STRING" id="1437425.CSEC_1631"/>
<gene>
    <name evidence="1" type="ORF">CSEC_1631</name>
</gene>
<comment type="caution">
    <text evidence="1">The sequence shown here is derived from an EMBL/GenBank/DDBJ whole genome shotgun (WGS) entry which is preliminary data.</text>
</comment>
<reference evidence="1" key="1">
    <citation type="submission" date="2013-12" db="EMBL/GenBank/DDBJ databases">
        <authorList>
            <person name="Linke B."/>
        </authorList>
    </citation>
    <scope>NUCLEOTIDE SEQUENCE [LARGE SCALE GENOMIC DNA]</scope>
    <source>
        <strain evidence="1">CRIB-18</strain>
    </source>
</reference>
<name>A0A090D293_9BACT</name>
<dbReference type="EMBL" id="CCEJ010000008">
    <property type="protein sequence ID" value="CDR34445.1"/>
    <property type="molecule type" value="Genomic_DNA"/>
</dbReference>
<reference evidence="1" key="2">
    <citation type="submission" date="2014-09" db="EMBL/GenBank/DDBJ databases">
        <title>Criblamydia sequanensis harbors a mega-plasmid encoding arsenite resistance.</title>
        <authorList>
            <person name="Bertelli C."/>
            <person name="Goesmann A."/>
            <person name="Greub G."/>
        </authorList>
    </citation>
    <scope>NUCLEOTIDE SEQUENCE [LARGE SCALE GENOMIC DNA]</scope>
    <source>
        <strain evidence="1">CRIB-18</strain>
    </source>
</reference>
<sequence>MKNIAENNQIRFKNISRKKTGMFVNFIVTGIRGGTTYNASISVDMNAAEVDLSDSLEKIIDSCARIASKDIKEQPKYQFEGLQSI</sequence>
<evidence type="ECO:0000313" key="2">
    <source>
        <dbReference type="Proteomes" id="UP000031552"/>
    </source>
</evidence>